<dbReference type="RefSeq" id="WP_079547478.1">
    <property type="nucleotide sequence ID" value="NZ_CP117826.1"/>
</dbReference>
<dbReference type="SUPFAM" id="SSF52980">
    <property type="entry name" value="Restriction endonuclease-like"/>
    <property type="match status" value="1"/>
</dbReference>
<dbReference type="NCBIfam" id="TIGR00252">
    <property type="entry name" value="YraN family protein"/>
    <property type="match status" value="1"/>
</dbReference>
<evidence type="ECO:0000256" key="1">
    <source>
        <dbReference type="ARBA" id="ARBA00006738"/>
    </source>
</evidence>
<dbReference type="NCBIfam" id="NF009150">
    <property type="entry name" value="PRK12497.1-3"/>
    <property type="match status" value="1"/>
</dbReference>
<dbReference type="GO" id="GO:0003676">
    <property type="term" value="F:nucleic acid binding"/>
    <property type="evidence" value="ECO:0007669"/>
    <property type="project" value="InterPro"/>
</dbReference>
<name>A0AAU8A9Y4_9FIRM</name>
<dbReference type="AlphaFoldDB" id="A0AAU8A9Y4"/>
<dbReference type="InterPro" id="IPR011856">
    <property type="entry name" value="tRNA_endonuc-like_dom_sf"/>
</dbReference>
<evidence type="ECO:0000256" key="2">
    <source>
        <dbReference type="HAMAP-Rule" id="MF_00048"/>
    </source>
</evidence>
<dbReference type="PANTHER" id="PTHR34039">
    <property type="entry name" value="UPF0102 PROTEIN YRAN"/>
    <property type="match status" value="1"/>
</dbReference>
<organism evidence="3">
    <name type="scientific">Christensenella massiliensis</name>
    <dbReference type="NCBI Taxonomy" id="1805714"/>
    <lineage>
        <taxon>Bacteria</taxon>
        <taxon>Bacillati</taxon>
        <taxon>Bacillota</taxon>
        <taxon>Clostridia</taxon>
        <taxon>Christensenellales</taxon>
        <taxon>Christensenellaceae</taxon>
        <taxon>Christensenella</taxon>
    </lineage>
</organism>
<evidence type="ECO:0000313" key="3">
    <source>
        <dbReference type="EMBL" id="XCC62732.1"/>
    </source>
</evidence>
<dbReference type="HAMAP" id="MF_00048">
    <property type="entry name" value="UPF0102"/>
    <property type="match status" value="1"/>
</dbReference>
<dbReference type="Pfam" id="PF02021">
    <property type="entry name" value="UPF0102"/>
    <property type="match status" value="1"/>
</dbReference>
<reference evidence="3" key="1">
    <citation type="submission" date="2023-02" db="EMBL/GenBank/DDBJ databases">
        <title>Gut commensal Christensenella minuta modulates host metabolism via a new class of secondary bile acids.</title>
        <authorList>
            <person name="Liu C."/>
        </authorList>
    </citation>
    <scope>NUCLEOTIDE SEQUENCE</scope>
    <source>
        <strain evidence="3">CA70</strain>
    </source>
</reference>
<proteinExistence type="inferred from homology"/>
<dbReference type="NCBIfam" id="NF009154">
    <property type="entry name" value="PRK12497.3-3"/>
    <property type="match status" value="1"/>
</dbReference>
<dbReference type="InterPro" id="IPR011335">
    <property type="entry name" value="Restrct_endonuc-II-like"/>
</dbReference>
<dbReference type="Gene3D" id="3.40.1350.10">
    <property type="match status" value="1"/>
</dbReference>
<sequence length="118" mass="13148">MTDTLRLGRAGEDAVCKYIIDRGMKLLARNYRAAKGEIDLIACTGDTVVFIEVKSRSGLSYGTAAEAVGFHKQKTVIRTAQHFIAQHGLYESNIRFDVAEVYLAQECRINYIENAFGI</sequence>
<comment type="similarity">
    <text evidence="1 2">Belongs to the UPF0102 family.</text>
</comment>
<protein>
    <recommendedName>
        <fullName evidence="2">UPF0102 protein PUP29_02070</fullName>
    </recommendedName>
</protein>
<dbReference type="InterPro" id="IPR003509">
    <property type="entry name" value="UPF0102_YraN-like"/>
</dbReference>
<gene>
    <name evidence="3" type="ORF">PUP29_02070</name>
</gene>
<dbReference type="EMBL" id="CP117826">
    <property type="protein sequence ID" value="XCC62732.1"/>
    <property type="molecule type" value="Genomic_DNA"/>
</dbReference>
<accession>A0AAU8A9Y4</accession>
<dbReference type="PANTHER" id="PTHR34039:SF1">
    <property type="entry name" value="UPF0102 PROTEIN YRAN"/>
    <property type="match status" value="1"/>
</dbReference>